<gene>
    <name evidence="2" type="ORF">CDCA_CDCA12G3333</name>
</gene>
<dbReference type="Proteomes" id="UP001301350">
    <property type="component" value="Unassembled WGS sequence"/>
</dbReference>
<sequence length="310" mass="32959">MQLSPRLRHLYFISCAPAPTTAARHRKRYRSPCQMTDKRPRSAAPAARKRYVRPAAAIERGGGFYLPGISGARLRQFAGVTVLSLLLVNHGAMNWHEGAHSLVDALLTPPAWDEWVSVLAAATLLGVGLAEQRVQQKIAAATPASAVAAPSPSSPPASADAQNTDVDTAASAAVAFVLQGIHSLFDESLPYIAVILRPDTRTVVAHTVSAGAGALRLTDDAPVTLGEVIARVLQARRGIYLDRFDSVPASVEFPFIAPARPASAVVEWCGDNAGTPDAASALILLLASTQPDAFPAAHRRWLRALSRRLH</sequence>
<evidence type="ECO:0000256" key="1">
    <source>
        <dbReference type="SAM" id="MobiDB-lite"/>
    </source>
</evidence>
<dbReference type="Pfam" id="PF11152">
    <property type="entry name" value="CCB2_CCB4"/>
    <property type="match status" value="1"/>
</dbReference>
<dbReference type="EMBL" id="JANCYW010000012">
    <property type="protein sequence ID" value="KAK4537308.1"/>
    <property type="molecule type" value="Genomic_DNA"/>
</dbReference>
<dbReference type="InterPro" id="IPR021325">
    <property type="entry name" value="CCB2/CCB4"/>
</dbReference>
<evidence type="ECO:0000313" key="3">
    <source>
        <dbReference type="Proteomes" id="UP001301350"/>
    </source>
</evidence>
<evidence type="ECO:0000313" key="2">
    <source>
        <dbReference type="EMBL" id="KAK4537308.1"/>
    </source>
</evidence>
<accession>A0AAV9IYX3</accession>
<protein>
    <submittedName>
        <fullName evidence="2">Uncharacterized protein</fullName>
    </submittedName>
</protein>
<feature type="region of interest" description="Disordered" evidence="1">
    <location>
        <begin position="23"/>
        <end position="48"/>
    </location>
</feature>
<proteinExistence type="predicted"/>
<dbReference type="AlphaFoldDB" id="A0AAV9IYX3"/>
<organism evidence="2 3">
    <name type="scientific">Cyanidium caldarium</name>
    <name type="common">Red alga</name>
    <dbReference type="NCBI Taxonomy" id="2771"/>
    <lineage>
        <taxon>Eukaryota</taxon>
        <taxon>Rhodophyta</taxon>
        <taxon>Bangiophyceae</taxon>
        <taxon>Cyanidiales</taxon>
        <taxon>Cyanidiaceae</taxon>
        <taxon>Cyanidium</taxon>
    </lineage>
</organism>
<reference evidence="2 3" key="1">
    <citation type="submission" date="2022-07" db="EMBL/GenBank/DDBJ databases">
        <title>Genome-wide signatures of adaptation to extreme environments.</title>
        <authorList>
            <person name="Cho C.H."/>
            <person name="Yoon H.S."/>
        </authorList>
    </citation>
    <scope>NUCLEOTIDE SEQUENCE [LARGE SCALE GENOMIC DNA]</scope>
    <source>
        <strain evidence="2 3">DBV 063 E5</strain>
    </source>
</reference>
<comment type="caution">
    <text evidence="2">The sequence shown here is derived from an EMBL/GenBank/DDBJ whole genome shotgun (WGS) entry which is preliminary data.</text>
</comment>
<name>A0AAV9IYX3_CYACA</name>
<keyword evidence="3" id="KW-1185">Reference proteome</keyword>